<evidence type="ECO:0000256" key="1">
    <source>
        <dbReference type="SAM" id="MobiDB-lite"/>
    </source>
</evidence>
<protein>
    <submittedName>
        <fullName evidence="2">Uncharacterized protein</fullName>
    </submittedName>
</protein>
<evidence type="ECO:0000313" key="2">
    <source>
        <dbReference type="EMBL" id="MDI5966787.1"/>
    </source>
</evidence>
<feature type="region of interest" description="Disordered" evidence="1">
    <location>
        <begin position="27"/>
        <end position="48"/>
    </location>
</feature>
<evidence type="ECO:0000313" key="3">
    <source>
        <dbReference type="Proteomes" id="UP001156398"/>
    </source>
</evidence>
<organism evidence="2 3">
    <name type="scientific">Streptantibioticus silvisoli</name>
    <dbReference type="NCBI Taxonomy" id="2705255"/>
    <lineage>
        <taxon>Bacteria</taxon>
        <taxon>Bacillati</taxon>
        <taxon>Actinomycetota</taxon>
        <taxon>Actinomycetes</taxon>
        <taxon>Kitasatosporales</taxon>
        <taxon>Streptomycetaceae</taxon>
        <taxon>Streptantibioticus</taxon>
    </lineage>
</organism>
<gene>
    <name evidence="2" type="ORF">POF43_029335</name>
</gene>
<proteinExistence type="predicted"/>
<dbReference type="RefSeq" id="WP_282704849.1">
    <property type="nucleotide sequence ID" value="NZ_JAAGKO020000061.1"/>
</dbReference>
<dbReference type="Proteomes" id="UP001156398">
    <property type="component" value="Unassembled WGS sequence"/>
</dbReference>
<reference evidence="2 3" key="1">
    <citation type="submission" date="2023-05" db="EMBL/GenBank/DDBJ databases">
        <title>Streptantibioticus silvisoli sp. nov., acidotolerant actinomycetes 1 from pine litter.</title>
        <authorList>
            <person name="Swiecimska M."/>
            <person name="Golinska P."/>
            <person name="Sangal V."/>
            <person name="Wachnowicz B."/>
            <person name="Goodfellow M."/>
        </authorList>
    </citation>
    <scope>NUCLEOTIDE SEQUENCE [LARGE SCALE GENOMIC DNA]</scope>
    <source>
        <strain evidence="2 3">SL54</strain>
    </source>
</reference>
<feature type="compositionally biased region" description="Polar residues" evidence="1">
    <location>
        <begin position="9"/>
        <end position="20"/>
    </location>
</feature>
<feature type="region of interest" description="Disordered" evidence="1">
    <location>
        <begin position="1"/>
        <end position="20"/>
    </location>
</feature>
<dbReference type="EMBL" id="JAAGKO020000061">
    <property type="protein sequence ID" value="MDI5966787.1"/>
    <property type="molecule type" value="Genomic_DNA"/>
</dbReference>
<comment type="caution">
    <text evidence="2">The sequence shown here is derived from an EMBL/GenBank/DDBJ whole genome shotgun (WGS) entry which is preliminary data.</text>
</comment>
<accession>A0ABT6W7R6</accession>
<sequence>MGPAGVTSAGVTSAGVTSAGVTSAGVARAGKHGGYRRGPAPVTVPGGR</sequence>
<keyword evidence="3" id="KW-1185">Reference proteome</keyword>
<name>A0ABT6W7R6_9ACTN</name>